<dbReference type="PATRIC" id="fig|821.40.peg.3295"/>
<dbReference type="EMBL" id="CP013020">
    <property type="protein sequence ID" value="ALK85325.1"/>
    <property type="molecule type" value="Genomic_DNA"/>
</dbReference>
<dbReference type="InterPro" id="IPR052180">
    <property type="entry name" value="NhaC_Na-H+_Antiporter"/>
</dbReference>
<keyword evidence="6 9" id="KW-1133">Transmembrane helix</keyword>
<evidence type="ECO:0000256" key="3">
    <source>
        <dbReference type="ARBA" id="ARBA00022449"/>
    </source>
</evidence>
<evidence type="ECO:0000256" key="8">
    <source>
        <dbReference type="ARBA" id="ARBA00038435"/>
    </source>
</evidence>
<dbReference type="AlphaFoldDB" id="A0A0P0M3S4"/>
<dbReference type="InterPro" id="IPR018461">
    <property type="entry name" value="Na/H_Antiport_NhaC-like_C"/>
</dbReference>
<name>A0A0P0M3S4_PHOVU</name>
<evidence type="ECO:0000313" key="11">
    <source>
        <dbReference type="EMBL" id="ALK85325.1"/>
    </source>
</evidence>
<accession>A0A0P0M3S4</accession>
<feature type="transmembrane region" description="Helical" evidence="9">
    <location>
        <begin position="67"/>
        <end position="84"/>
    </location>
</feature>
<feature type="transmembrane region" description="Helical" evidence="9">
    <location>
        <begin position="184"/>
        <end position="205"/>
    </location>
</feature>
<evidence type="ECO:0000256" key="6">
    <source>
        <dbReference type="ARBA" id="ARBA00022989"/>
    </source>
</evidence>
<dbReference type="GO" id="GO:0005886">
    <property type="term" value="C:plasma membrane"/>
    <property type="evidence" value="ECO:0007669"/>
    <property type="project" value="UniProtKB-SubCell"/>
</dbReference>
<sequence>MTFFPHILLYSKSFCNFAPHFIKYKFMNGEKLTPITNKPSLWALSPLLVFLCLYLVTSIIVNDFYKVPITIAFMVSSVYAVCITKGLSLNERMLQYSIGAANKNIILMIWIFILAGAFAQSAKDIGAIDATVNLTLLLLPDNLLLAGIFLAACFISLSIGTSVGTIVALVPVAAGIAEKTDMNLAFMTGIVVGGAFFGDNLSFISDTTIAATRTQGCAMRDKFRVNFMIALPAALMVFGYYIFRGMDVMTTHDIQSVEWIKILPYLVVLGTAIAGMNVALVLILGIATTGVIGLFTGSIGLFDWLGSMGTGITGMGELIIITLMAGGMLELIRFNGGVDYIIQKLTKHVNSKRGAELCIAALVSIANFCTANNTIAIITVGPLANDIATRYRVDKRKSASILDTFSCVIQGIIPYGAQMLIAAKLASLSPLSIIEYLYYPVAIGIFALLSIFLRYPRRYS</sequence>
<feature type="transmembrane region" description="Helical" evidence="9">
    <location>
        <begin position="41"/>
        <end position="61"/>
    </location>
</feature>
<evidence type="ECO:0000256" key="1">
    <source>
        <dbReference type="ARBA" id="ARBA00004651"/>
    </source>
</evidence>
<protein>
    <submittedName>
        <fullName evidence="11">Na+/H+ antiporter</fullName>
    </submittedName>
</protein>
<evidence type="ECO:0000256" key="9">
    <source>
        <dbReference type="SAM" id="Phobius"/>
    </source>
</evidence>
<keyword evidence="3" id="KW-0050">Antiport</keyword>
<dbReference type="GO" id="GO:0015297">
    <property type="term" value="F:antiporter activity"/>
    <property type="evidence" value="ECO:0007669"/>
    <property type="project" value="UniProtKB-KW"/>
</dbReference>
<dbReference type="PANTHER" id="PTHR33451:SF5">
    <property type="entry name" value="NA+_H+ ANTIPORTER"/>
    <property type="match status" value="1"/>
</dbReference>
<keyword evidence="4" id="KW-1003">Cell membrane</keyword>
<feature type="transmembrane region" description="Helical" evidence="9">
    <location>
        <begin position="263"/>
        <end position="292"/>
    </location>
</feature>
<evidence type="ECO:0000313" key="12">
    <source>
        <dbReference type="Proteomes" id="UP000061587"/>
    </source>
</evidence>
<keyword evidence="2" id="KW-0813">Transport</keyword>
<evidence type="ECO:0000256" key="7">
    <source>
        <dbReference type="ARBA" id="ARBA00023136"/>
    </source>
</evidence>
<feature type="transmembrane region" description="Helical" evidence="9">
    <location>
        <begin position="437"/>
        <end position="455"/>
    </location>
</feature>
<feature type="transmembrane region" description="Helical" evidence="9">
    <location>
        <begin position="225"/>
        <end position="243"/>
    </location>
</feature>
<gene>
    <name evidence="11" type="ORF">BvMPK_2735</name>
</gene>
<keyword evidence="7 9" id="KW-0472">Membrane</keyword>
<feature type="transmembrane region" description="Helical" evidence="9">
    <location>
        <begin position="143"/>
        <end position="172"/>
    </location>
</feature>
<comment type="subcellular location">
    <subcellularLocation>
        <location evidence="1">Cell membrane</location>
        <topology evidence="1">Multi-pass membrane protein</topology>
    </subcellularLocation>
</comment>
<feature type="transmembrane region" description="Helical" evidence="9">
    <location>
        <begin position="399"/>
        <end position="417"/>
    </location>
</feature>
<dbReference type="PANTHER" id="PTHR33451">
    <property type="entry name" value="MALATE-2H(+)/NA(+)-LACTATE ANTIPORTER"/>
    <property type="match status" value="1"/>
</dbReference>
<evidence type="ECO:0000259" key="10">
    <source>
        <dbReference type="Pfam" id="PF03553"/>
    </source>
</evidence>
<proteinExistence type="inferred from homology"/>
<feature type="domain" description="Na+/H+ antiporter NhaC-like C-terminal" evidence="10">
    <location>
        <begin position="70"/>
        <end position="245"/>
    </location>
</feature>
<organism evidence="11 12">
    <name type="scientific">Phocaeicola vulgatus</name>
    <name type="common">Bacteroides vulgatus</name>
    <dbReference type="NCBI Taxonomy" id="821"/>
    <lineage>
        <taxon>Bacteria</taxon>
        <taxon>Pseudomonadati</taxon>
        <taxon>Bacteroidota</taxon>
        <taxon>Bacteroidia</taxon>
        <taxon>Bacteroidales</taxon>
        <taxon>Bacteroidaceae</taxon>
        <taxon>Phocaeicola</taxon>
    </lineage>
</organism>
<dbReference type="Pfam" id="PF03553">
    <property type="entry name" value="Na_H_antiporter"/>
    <property type="match status" value="2"/>
</dbReference>
<dbReference type="Proteomes" id="UP000061587">
    <property type="component" value="Chromosome"/>
</dbReference>
<feature type="domain" description="Na+/H+ antiporter NhaC-like C-terminal" evidence="10">
    <location>
        <begin position="268"/>
        <end position="453"/>
    </location>
</feature>
<reference evidence="11 12" key="2">
    <citation type="journal article" date="2016" name="Genome Biol. Evol.">
        <title>Extensive mobilome-driven genome diversification in mouse gut-associated Bacteroides vulgatus mpk.</title>
        <authorList>
            <person name="Lange A."/>
            <person name="Beier S."/>
            <person name="Steimle A."/>
            <person name="Autenrieth I.B."/>
            <person name="Huson D.H."/>
            <person name="Frick J.S."/>
        </authorList>
    </citation>
    <scope>NUCLEOTIDE SEQUENCE [LARGE SCALE GENOMIC DNA]</scope>
    <source>
        <strain evidence="12">mpk</strain>
    </source>
</reference>
<evidence type="ECO:0000256" key="5">
    <source>
        <dbReference type="ARBA" id="ARBA00022692"/>
    </source>
</evidence>
<feature type="transmembrane region" description="Helical" evidence="9">
    <location>
        <begin position="105"/>
        <end position="123"/>
    </location>
</feature>
<evidence type="ECO:0000256" key="2">
    <source>
        <dbReference type="ARBA" id="ARBA00022448"/>
    </source>
</evidence>
<evidence type="ECO:0000256" key="4">
    <source>
        <dbReference type="ARBA" id="ARBA00022475"/>
    </source>
</evidence>
<keyword evidence="5 9" id="KW-0812">Transmembrane</keyword>
<comment type="similarity">
    <text evidence="8">Belongs to the NhaC Na(+)/H(+) (TC 2.A.35) antiporter family.</text>
</comment>
<reference evidence="12" key="1">
    <citation type="submission" date="2015-10" db="EMBL/GenBank/DDBJ databases">
        <title>Extensive mobilome-driven genome diversification in gut-associated Bacteroides vulgatus mpk.</title>
        <authorList>
            <person name="Beier S."/>
            <person name="Lange A."/>
            <person name="Huson D.H."/>
            <person name="Frick J.-S."/>
            <person name="Autenrieth I.B."/>
        </authorList>
    </citation>
    <scope>NUCLEOTIDE SEQUENCE [LARGE SCALE GENOMIC DNA]</scope>
    <source>
        <strain evidence="12">mpk</strain>
    </source>
</reference>